<reference evidence="1" key="1">
    <citation type="submission" date="2018-05" db="EMBL/GenBank/DDBJ databases">
        <title>Draft genome of Mucuna pruriens seed.</title>
        <authorList>
            <person name="Nnadi N.E."/>
            <person name="Vos R."/>
            <person name="Hasami M.H."/>
            <person name="Devisetty U.K."/>
            <person name="Aguiy J.C."/>
        </authorList>
    </citation>
    <scope>NUCLEOTIDE SEQUENCE [LARGE SCALE GENOMIC DNA]</scope>
    <source>
        <strain evidence="1">JCA_2017</strain>
    </source>
</reference>
<dbReference type="EMBL" id="QJKJ01005204">
    <property type="protein sequence ID" value="RDX91104.1"/>
    <property type="molecule type" value="Genomic_DNA"/>
</dbReference>
<sequence length="100" mass="11173">MINLELQASSRSDVAVELDLAEMNAPRLGPLRSLGSARQQSRLVWEGVGLTETASPGPRLFLMGRDNQASCALVFEIKPINIEEALKDYHWIIVMEEKLH</sequence>
<accession>A0A371GKN4</accession>
<keyword evidence="2" id="KW-1185">Reference proteome</keyword>
<evidence type="ECO:0000313" key="1">
    <source>
        <dbReference type="EMBL" id="RDX91104.1"/>
    </source>
</evidence>
<gene>
    <name evidence="1" type="ORF">CR513_26963</name>
</gene>
<proteinExistence type="predicted"/>
<protein>
    <submittedName>
        <fullName evidence="1">Uncharacterized protein</fullName>
    </submittedName>
</protein>
<dbReference type="AlphaFoldDB" id="A0A371GKN4"/>
<dbReference type="OrthoDB" id="8048545at2759"/>
<name>A0A371GKN4_MUCPR</name>
<evidence type="ECO:0000313" key="2">
    <source>
        <dbReference type="Proteomes" id="UP000257109"/>
    </source>
</evidence>
<comment type="caution">
    <text evidence="1">The sequence shown here is derived from an EMBL/GenBank/DDBJ whole genome shotgun (WGS) entry which is preliminary data.</text>
</comment>
<organism evidence="1 2">
    <name type="scientific">Mucuna pruriens</name>
    <name type="common">Velvet bean</name>
    <name type="synonym">Dolichos pruriens</name>
    <dbReference type="NCBI Taxonomy" id="157652"/>
    <lineage>
        <taxon>Eukaryota</taxon>
        <taxon>Viridiplantae</taxon>
        <taxon>Streptophyta</taxon>
        <taxon>Embryophyta</taxon>
        <taxon>Tracheophyta</taxon>
        <taxon>Spermatophyta</taxon>
        <taxon>Magnoliopsida</taxon>
        <taxon>eudicotyledons</taxon>
        <taxon>Gunneridae</taxon>
        <taxon>Pentapetalae</taxon>
        <taxon>rosids</taxon>
        <taxon>fabids</taxon>
        <taxon>Fabales</taxon>
        <taxon>Fabaceae</taxon>
        <taxon>Papilionoideae</taxon>
        <taxon>50 kb inversion clade</taxon>
        <taxon>NPAAA clade</taxon>
        <taxon>indigoferoid/millettioid clade</taxon>
        <taxon>Phaseoleae</taxon>
        <taxon>Mucuna</taxon>
    </lineage>
</organism>
<dbReference type="Proteomes" id="UP000257109">
    <property type="component" value="Unassembled WGS sequence"/>
</dbReference>
<feature type="non-terminal residue" evidence="1">
    <location>
        <position position="1"/>
    </location>
</feature>